<dbReference type="GO" id="GO:0004649">
    <property type="term" value="F:poly(ADP-ribose) glycohydrolase activity"/>
    <property type="evidence" value="ECO:0007669"/>
    <property type="project" value="InterPro"/>
</dbReference>
<sequence>MVAGLVCEPMGPLEAIQIFGIQRYSNYTREKTNEGVRLKHLQLRPEDKLRNIKQNIVAMDSLVFERADTQYTPENINRELNKILAAAKAGKDLIYYTFNDKKFEKSLIEQYEKMVDLHATI</sequence>
<dbReference type="EMBL" id="UYYB01105404">
    <property type="protein sequence ID" value="VDM79516.1"/>
    <property type="molecule type" value="Genomic_DNA"/>
</dbReference>
<protein>
    <recommendedName>
        <fullName evidence="1">PARG catalytic Macro domain-containing protein</fullName>
    </recommendedName>
</protein>
<dbReference type="GO" id="GO:0005634">
    <property type="term" value="C:nucleus"/>
    <property type="evidence" value="ECO:0007669"/>
    <property type="project" value="TreeGrafter"/>
</dbReference>
<dbReference type="GO" id="GO:0005737">
    <property type="term" value="C:cytoplasm"/>
    <property type="evidence" value="ECO:0007669"/>
    <property type="project" value="TreeGrafter"/>
</dbReference>
<dbReference type="AlphaFoldDB" id="A0A3P7J896"/>
<reference evidence="2 3" key="1">
    <citation type="submission" date="2018-11" db="EMBL/GenBank/DDBJ databases">
        <authorList>
            <consortium name="Pathogen Informatics"/>
        </authorList>
    </citation>
    <scope>NUCLEOTIDE SEQUENCE [LARGE SCALE GENOMIC DNA]</scope>
</reference>
<gene>
    <name evidence="2" type="ORF">SVUK_LOCUS14514</name>
</gene>
<dbReference type="InterPro" id="IPR046372">
    <property type="entry name" value="PARG_cat_C"/>
</dbReference>
<evidence type="ECO:0000313" key="2">
    <source>
        <dbReference type="EMBL" id="VDM79516.1"/>
    </source>
</evidence>
<dbReference type="GO" id="GO:0005975">
    <property type="term" value="P:carbohydrate metabolic process"/>
    <property type="evidence" value="ECO:0007669"/>
    <property type="project" value="InterPro"/>
</dbReference>
<keyword evidence="3" id="KW-1185">Reference proteome</keyword>
<dbReference type="PANTHER" id="PTHR12837:SF0">
    <property type="entry name" value="POLY(ADP-RIBOSE) GLYCOHYDROLASE"/>
    <property type="match status" value="1"/>
</dbReference>
<name>A0A3P7J896_STRVU</name>
<dbReference type="GO" id="GO:1990966">
    <property type="term" value="P:ATP generation from poly-ADP-D-ribose"/>
    <property type="evidence" value="ECO:0007669"/>
    <property type="project" value="TreeGrafter"/>
</dbReference>
<feature type="non-terminal residue" evidence="2">
    <location>
        <position position="121"/>
    </location>
</feature>
<feature type="domain" description="PARG catalytic Macro" evidence="1">
    <location>
        <begin position="1"/>
        <end position="85"/>
    </location>
</feature>
<accession>A0A3P7J896</accession>
<dbReference type="Pfam" id="PF05028">
    <property type="entry name" value="PARG_cat_C"/>
    <property type="match status" value="1"/>
</dbReference>
<evidence type="ECO:0000313" key="3">
    <source>
        <dbReference type="Proteomes" id="UP000270094"/>
    </source>
</evidence>
<organism evidence="2 3">
    <name type="scientific">Strongylus vulgaris</name>
    <name type="common">Blood worm</name>
    <dbReference type="NCBI Taxonomy" id="40348"/>
    <lineage>
        <taxon>Eukaryota</taxon>
        <taxon>Metazoa</taxon>
        <taxon>Ecdysozoa</taxon>
        <taxon>Nematoda</taxon>
        <taxon>Chromadorea</taxon>
        <taxon>Rhabditida</taxon>
        <taxon>Rhabditina</taxon>
        <taxon>Rhabditomorpha</taxon>
        <taxon>Strongyloidea</taxon>
        <taxon>Strongylidae</taxon>
        <taxon>Strongylus</taxon>
    </lineage>
</organism>
<dbReference type="PANTHER" id="PTHR12837">
    <property type="entry name" value="POLY ADP-RIBOSE GLYCOHYDROLASE"/>
    <property type="match status" value="1"/>
</dbReference>
<evidence type="ECO:0000259" key="1">
    <source>
        <dbReference type="Pfam" id="PF05028"/>
    </source>
</evidence>
<dbReference type="GO" id="GO:0009225">
    <property type="term" value="P:nucleotide-sugar metabolic process"/>
    <property type="evidence" value="ECO:0007669"/>
    <property type="project" value="TreeGrafter"/>
</dbReference>
<dbReference type="OrthoDB" id="1937899at2759"/>
<dbReference type="InterPro" id="IPR007724">
    <property type="entry name" value="Poly_GlycHdrlase"/>
</dbReference>
<proteinExistence type="predicted"/>
<dbReference type="Proteomes" id="UP000270094">
    <property type="component" value="Unassembled WGS sequence"/>
</dbReference>
<dbReference type="GO" id="GO:0006282">
    <property type="term" value="P:regulation of DNA repair"/>
    <property type="evidence" value="ECO:0007669"/>
    <property type="project" value="InterPro"/>
</dbReference>